<comment type="caution">
    <text evidence="9">The sequence shown here is derived from an EMBL/GenBank/DDBJ whole genome shotgun (WGS) entry which is preliminary data.</text>
</comment>
<feature type="compositionally biased region" description="Polar residues" evidence="7">
    <location>
        <begin position="217"/>
        <end position="235"/>
    </location>
</feature>
<dbReference type="OrthoDB" id="6098064at2759"/>
<evidence type="ECO:0000256" key="4">
    <source>
        <dbReference type="ARBA" id="ARBA00022723"/>
    </source>
</evidence>
<dbReference type="PANTHER" id="PTHR14202">
    <property type="entry name" value="60 KDA RIBONUCLEOPROTEIN SSA/RO"/>
    <property type="match status" value="1"/>
</dbReference>
<gene>
    <name evidence="10" type="ORF">OKA104_LOCUS18860</name>
    <name evidence="9" type="ORF">VCS650_LOCUS24997</name>
</gene>
<protein>
    <recommendedName>
        <fullName evidence="8">TROVE domain-containing protein</fullName>
    </recommendedName>
</protein>
<evidence type="ECO:0000256" key="6">
    <source>
        <dbReference type="ARBA" id="ARBA00023274"/>
    </source>
</evidence>
<feature type="region of interest" description="Disordered" evidence="7">
    <location>
        <begin position="212"/>
        <end position="244"/>
    </location>
</feature>
<evidence type="ECO:0000256" key="5">
    <source>
        <dbReference type="ARBA" id="ARBA00022884"/>
    </source>
</evidence>
<dbReference type="PROSITE" id="PS50988">
    <property type="entry name" value="TROVE"/>
    <property type="match status" value="1"/>
</dbReference>
<evidence type="ECO:0000313" key="10">
    <source>
        <dbReference type="EMBL" id="CAF3807497.1"/>
    </source>
</evidence>
<dbReference type="SUPFAM" id="SSF140864">
    <property type="entry name" value="TROVE domain-like"/>
    <property type="match status" value="1"/>
</dbReference>
<dbReference type="GO" id="GO:0046872">
    <property type="term" value="F:metal ion binding"/>
    <property type="evidence" value="ECO:0007669"/>
    <property type="project" value="UniProtKB-KW"/>
</dbReference>
<dbReference type="FunFam" id="3.40.50.410:FF:000040">
    <property type="entry name" value="60 kDa SS-A/Ro ribonucleoprotein isoform X1"/>
    <property type="match status" value="1"/>
</dbReference>
<keyword evidence="6" id="KW-0687">Ribonucleoprotein</keyword>
<evidence type="ECO:0000313" key="11">
    <source>
        <dbReference type="Proteomes" id="UP000663891"/>
    </source>
</evidence>
<keyword evidence="3" id="KW-0963">Cytoplasm</keyword>
<dbReference type="AlphaFoldDB" id="A0A814VK62"/>
<dbReference type="SUPFAM" id="SSF53300">
    <property type="entry name" value="vWA-like"/>
    <property type="match status" value="1"/>
</dbReference>
<evidence type="ECO:0000256" key="3">
    <source>
        <dbReference type="ARBA" id="ARBA00022490"/>
    </source>
</evidence>
<organism evidence="9 11">
    <name type="scientific">Adineta steineri</name>
    <dbReference type="NCBI Taxonomy" id="433720"/>
    <lineage>
        <taxon>Eukaryota</taxon>
        <taxon>Metazoa</taxon>
        <taxon>Spiralia</taxon>
        <taxon>Gnathifera</taxon>
        <taxon>Rotifera</taxon>
        <taxon>Eurotatoria</taxon>
        <taxon>Bdelloidea</taxon>
        <taxon>Adinetida</taxon>
        <taxon>Adinetidae</taxon>
        <taxon>Adineta</taxon>
    </lineage>
</organism>
<dbReference type="Proteomes" id="UP000663881">
    <property type="component" value="Unassembled WGS sequence"/>
</dbReference>
<dbReference type="InterPro" id="IPR037214">
    <property type="entry name" value="TROVE_dom_sf"/>
</dbReference>
<evidence type="ECO:0000256" key="1">
    <source>
        <dbReference type="ARBA" id="ARBA00004496"/>
    </source>
</evidence>
<dbReference type="PANTHER" id="PTHR14202:SF0">
    <property type="entry name" value="RNA-BINDING PROTEIN RO60"/>
    <property type="match status" value="1"/>
</dbReference>
<reference evidence="9" key="1">
    <citation type="submission" date="2021-02" db="EMBL/GenBank/DDBJ databases">
        <authorList>
            <person name="Nowell W R."/>
        </authorList>
    </citation>
    <scope>NUCLEOTIDE SEQUENCE</scope>
</reference>
<dbReference type="GO" id="GO:1990904">
    <property type="term" value="C:ribonucleoprotein complex"/>
    <property type="evidence" value="ECO:0007669"/>
    <property type="project" value="UniProtKB-KW"/>
</dbReference>
<sequence length="572" mass="64032">MSAETIPQSEPLRGDQVQNNAGGFAWAVDDMQRLRRFLCLGSEGGTYYQGEKELGIENAQAILKLIENGRGTEVVETIKTYSLEGRTSKQNPIMFALALCAKSTDLKTKQAAYTSLSEICRIPTHLFMFIKYAHALGQNWGRAQRRAVSKWYTEQNASKLAMAITKYQSREGYSHRDVLRLAHPSTKDPLLCFLFDYITHGLAKAIENLNKPKETTNDSTKAETTVTDGKQQAHTNNENDEDAEEFNKKLVTVEQLKEFLETVEKMKTSTDDNELVTAIRQHNLVREHMPTGMLNSTAIWSVLLEKMPLTAMIRNLGKMSEINLLTENSDAEKLIIQRLKNREQLQRARIHPFNVLVALETYKQGHGFKGKLKWTVSDNIKNALEEAFYLSFKFVKPTNQRYLLALDVSGSMSCGTINGSPSITPAVGSCAMCMVTLRTEPYAKVVAFSHELIPVNITKDANLESVMTTTRAISMGGTDCALPMLWAIDHKENIDVFIVYTDSETWFGKIHPTEALKQYRQKMNCPNAKLIVVGMQSNGFTIADPNDKGMLDVVGFDSAAPQVMSLFAEGQI</sequence>
<accession>A0A814VK62</accession>
<dbReference type="InterPro" id="IPR056800">
    <property type="entry name" value="vWA_Ro60"/>
</dbReference>
<comment type="subcellular location">
    <subcellularLocation>
        <location evidence="1">Cytoplasm</location>
    </subcellularLocation>
</comment>
<dbReference type="Proteomes" id="UP000663891">
    <property type="component" value="Unassembled WGS sequence"/>
</dbReference>
<dbReference type="GO" id="GO:0005737">
    <property type="term" value="C:cytoplasm"/>
    <property type="evidence" value="ECO:0007669"/>
    <property type="project" value="UniProtKB-SubCell"/>
</dbReference>
<comment type="similarity">
    <text evidence="2">Belongs to the Ro 60 kDa family.</text>
</comment>
<evidence type="ECO:0000256" key="2">
    <source>
        <dbReference type="ARBA" id="ARBA00007814"/>
    </source>
</evidence>
<dbReference type="EMBL" id="CAJNON010000314">
    <property type="protein sequence ID" value="CAF1189999.1"/>
    <property type="molecule type" value="Genomic_DNA"/>
</dbReference>
<feature type="domain" description="TROVE" evidence="8">
    <location>
        <begin position="17"/>
        <end position="400"/>
    </location>
</feature>
<dbReference type="InterPro" id="IPR040322">
    <property type="entry name" value="TROVE2"/>
</dbReference>
<dbReference type="Gene3D" id="3.40.50.410">
    <property type="entry name" value="von Willebrand factor, type A domain"/>
    <property type="match status" value="2"/>
</dbReference>
<keyword evidence="4" id="KW-0479">Metal-binding</keyword>
<dbReference type="InterPro" id="IPR036465">
    <property type="entry name" value="vWFA_dom_sf"/>
</dbReference>
<dbReference type="Pfam" id="PF05731">
    <property type="entry name" value="TROVE"/>
    <property type="match status" value="1"/>
</dbReference>
<evidence type="ECO:0000313" key="9">
    <source>
        <dbReference type="EMBL" id="CAF1189999.1"/>
    </source>
</evidence>
<dbReference type="InterPro" id="IPR008858">
    <property type="entry name" value="TROVE_dom"/>
</dbReference>
<dbReference type="EMBL" id="CAJOAY010001190">
    <property type="protein sequence ID" value="CAF3807497.1"/>
    <property type="molecule type" value="Genomic_DNA"/>
</dbReference>
<name>A0A814VK62_9BILA</name>
<keyword evidence="5" id="KW-0694">RNA-binding</keyword>
<dbReference type="GO" id="GO:0003723">
    <property type="term" value="F:RNA binding"/>
    <property type="evidence" value="ECO:0007669"/>
    <property type="project" value="UniProtKB-KW"/>
</dbReference>
<proteinExistence type="inferred from homology"/>
<evidence type="ECO:0000256" key="7">
    <source>
        <dbReference type="SAM" id="MobiDB-lite"/>
    </source>
</evidence>
<evidence type="ECO:0000259" key="8">
    <source>
        <dbReference type="PROSITE" id="PS50988"/>
    </source>
</evidence>
<dbReference type="Pfam" id="PF25045">
    <property type="entry name" value="vWA_Ro60"/>
    <property type="match status" value="1"/>
</dbReference>